<evidence type="ECO:0000313" key="2">
    <source>
        <dbReference type="Proteomes" id="UP000000639"/>
    </source>
</evidence>
<dbReference type="eggNOG" id="COG3011">
    <property type="taxonomic scope" value="Bacteria"/>
</dbReference>
<dbReference type="PANTHER" id="PTHR34290">
    <property type="entry name" value="SI:CH73-390P7.2"/>
    <property type="match status" value="1"/>
</dbReference>
<dbReference type="RefSeq" id="WP_011770414.1">
    <property type="nucleotide sequence ID" value="NC_008709.1"/>
</dbReference>
<dbReference type="Pfam" id="PF04134">
    <property type="entry name" value="DCC1-like"/>
    <property type="match status" value="1"/>
</dbReference>
<dbReference type="AlphaFoldDB" id="A1SWI9"/>
<gene>
    <name evidence="1" type="ordered locus">Ping_2108</name>
</gene>
<dbReference type="Proteomes" id="UP000000639">
    <property type="component" value="Chromosome"/>
</dbReference>
<reference evidence="1 2" key="1">
    <citation type="submission" date="2007-01" db="EMBL/GenBank/DDBJ databases">
        <title>Complete sequence of Psychromonas ingrahamii 37.</title>
        <authorList>
            <consortium name="US DOE Joint Genome Institute"/>
            <person name="Copeland A."/>
            <person name="Lucas S."/>
            <person name="Lapidus A."/>
            <person name="Barry K."/>
            <person name="Detter J.C."/>
            <person name="Glavina del Rio T."/>
            <person name="Hammon N."/>
            <person name="Israni S."/>
            <person name="Dalin E."/>
            <person name="Tice H."/>
            <person name="Pitluck S."/>
            <person name="Thompson L.S."/>
            <person name="Brettin T."/>
            <person name="Bruce D."/>
            <person name="Han C."/>
            <person name="Tapia R."/>
            <person name="Schmutz J."/>
            <person name="Larimer F."/>
            <person name="Land M."/>
            <person name="Hauser L."/>
            <person name="Kyrpides N."/>
            <person name="Ivanova N."/>
            <person name="Staley J."/>
            <person name="Richardson P."/>
        </authorList>
    </citation>
    <scope>NUCLEOTIDE SEQUENCE [LARGE SCALE GENOMIC DNA]</scope>
    <source>
        <strain evidence="1 2">37</strain>
    </source>
</reference>
<dbReference type="GO" id="GO:0015035">
    <property type="term" value="F:protein-disulfide reductase activity"/>
    <property type="evidence" value="ECO:0007669"/>
    <property type="project" value="InterPro"/>
</dbReference>
<evidence type="ECO:0000313" key="1">
    <source>
        <dbReference type="EMBL" id="ABM03854.1"/>
    </source>
</evidence>
<dbReference type="EMBL" id="CP000510">
    <property type="protein sequence ID" value="ABM03854.1"/>
    <property type="molecule type" value="Genomic_DNA"/>
</dbReference>
<protein>
    <submittedName>
        <fullName evidence="1">Putative thiol-disulfide oxidoreductase DCC</fullName>
    </submittedName>
</protein>
<dbReference type="OrthoDB" id="5294764at2"/>
<dbReference type="PANTHER" id="PTHR34290:SF2">
    <property type="entry name" value="OS04G0668800 PROTEIN"/>
    <property type="match status" value="1"/>
</dbReference>
<dbReference type="InterPro" id="IPR044691">
    <property type="entry name" value="DCC1_Trx"/>
</dbReference>
<dbReference type="HOGENOM" id="CLU_086500_2_1_6"/>
<name>A1SWI9_PSYIN</name>
<organism evidence="1 2">
    <name type="scientific">Psychromonas ingrahamii (strain DSM 17664 / CCUG 51855 / 37)</name>
    <dbReference type="NCBI Taxonomy" id="357804"/>
    <lineage>
        <taxon>Bacteria</taxon>
        <taxon>Pseudomonadati</taxon>
        <taxon>Pseudomonadota</taxon>
        <taxon>Gammaproteobacteria</taxon>
        <taxon>Alteromonadales</taxon>
        <taxon>Psychromonadaceae</taxon>
        <taxon>Psychromonas</taxon>
    </lineage>
</organism>
<dbReference type="KEGG" id="pin:Ping_2108"/>
<dbReference type="InterPro" id="IPR007263">
    <property type="entry name" value="DCC1-like"/>
</dbReference>
<accession>A1SWI9</accession>
<sequence length="136" mass="15731">MLTIFYDGNCPLCSMEMKELRRYDQHNNIQLEDIHQSDFEQKFPDIDKIKATNILHGKLNGTPLFGLDVTCHAWRLVGKKPWIAALRFPIIKPVADWAYLLFAKHRIRISKLLMGNKSCENGQCSIKTADNTQEKK</sequence>
<keyword evidence="2" id="KW-1185">Reference proteome</keyword>
<dbReference type="STRING" id="357804.Ping_2108"/>
<proteinExistence type="predicted"/>